<feature type="signal peptide" evidence="1">
    <location>
        <begin position="1"/>
        <end position="17"/>
    </location>
</feature>
<gene>
    <name evidence="2" type="ORF">MtrDRAFT_AC157373g15v2</name>
    <name evidence="3" type="ORF">MtrDRAFT_AC166313g23v2</name>
</gene>
<sequence>MFFVIIRLLLFFEFSTCTPCATPCAEVNRFSGMFEYIGEHTIHHQELPRFK</sequence>
<reference evidence="2" key="2">
    <citation type="submission" date="2007-03" db="EMBL/GenBank/DDBJ databases">
        <authorList>
            <consortium name="The International Medicago Genome Annotation Group"/>
        </authorList>
    </citation>
    <scope>NUCLEOTIDE SEQUENCE</scope>
</reference>
<evidence type="ECO:0000256" key="1">
    <source>
        <dbReference type="SAM" id="SignalP"/>
    </source>
</evidence>
<evidence type="ECO:0000313" key="3">
    <source>
        <dbReference type="EMBL" id="ABN08934.1"/>
    </source>
</evidence>
<feature type="chain" id="PRO_5007700418" evidence="1">
    <location>
        <begin position="18"/>
        <end position="51"/>
    </location>
</feature>
<proteinExistence type="predicted"/>
<dbReference type="EMBL" id="AC157373">
    <property type="protein sequence ID" value="ABD33353.1"/>
    <property type="molecule type" value="Genomic_DNA"/>
</dbReference>
<name>Q2HS63_MEDTR</name>
<reference evidence="2" key="1">
    <citation type="submission" date="2005-03" db="EMBL/GenBank/DDBJ databases">
        <authorList>
            <person name="Town C.D."/>
        </authorList>
    </citation>
    <scope>NUCLEOTIDE SEQUENCE</scope>
</reference>
<dbReference type="AlphaFoldDB" id="Q2HS63"/>
<dbReference type="EMBL" id="AC166313">
    <property type="protein sequence ID" value="ABN08934.1"/>
    <property type="molecule type" value="Genomic_DNA"/>
</dbReference>
<evidence type="ECO:0000313" key="2">
    <source>
        <dbReference type="EMBL" id="ABD33353.1"/>
    </source>
</evidence>
<accession>Q2HS63</accession>
<keyword evidence="1" id="KW-0732">Signal</keyword>
<protein>
    <submittedName>
        <fullName evidence="2">Thioredoxin-related</fullName>
    </submittedName>
</protein>
<organism evidence="2">
    <name type="scientific">Medicago truncatula</name>
    <name type="common">Barrel medic</name>
    <name type="synonym">Medicago tribuloides</name>
    <dbReference type="NCBI Taxonomy" id="3880"/>
    <lineage>
        <taxon>Eukaryota</taxon>
        <taxon>Viridiplantae</taxon>
        <taxon>Streptophyta</taxon>
        <taxon>Embryophyta</taxon>
        <taxon>Tracheophyta</taxon>
        <taxon>Spermatophyta</taxon>
        <taxon>Magnoliopsida</taxon>
        <taxon>eudicotyledons</taxon>
        <taxon>Gunneridae</taxon>
        <taxon>Pentapetalae</taxon>
        <taxon>rosids</taxon>
        <taxon>fabids</taxon>
        <taxon>Fabales</taxon>
        <taxon>Fabaceae</taxon>
        <taxon>Papilionoideae</taxon>
        <taxon>50 kb inversion clade</taxon>
        <taxon>NPAAA clade</taxon>
        <taxon>Hologalegina</taxon>
        <taxon>IRL clade</taxon>
        <taxon>Trifolieae</taxon>
        <taxon>Medicago</taxon>
    </lineage>
</organism>